<organism evidence="2 3">
    <name type="scientific">Thalassiosira oceanica</name>
    <name type="common">Marine diatom</name>
    <dbReference type="NCBI Taxonomy" id="159749"/>
    <lineage>
        <taxon>Eukaryota</taxon>
        <taxon>Sar</taxon>
        <taxon>Stramenopiles</taxon>
        <taxon>Ochrophyta</taxon>
        <taxon>Bacillariophyta</taxon>
        <taxon>Coscinodiscophyceae</taxon>
        <taxon>Thalassiosirophycidae</taxon>
        <taxon>Thalassiosirales</taxon>
        <taxon>Thalassiosiraceae</taxon>
        <taxon>Thalassiosira</taxon>
    </lineage>
</organism>
<dbReference type="Proteomes" id="UP000266841">
    <property type="component" value="Unassembled WGS sequence"/>
</dbReference>
<proteinExistence type="predicted"/>
<reference evidence="2 3" key="1">
    <citation type="journal article" date="2012" name="Genome Biol.">
        <title>Genome and low-iron response of an oceanic diatom adapted to chronic iron limitation.</title>
        <authorList>
            <person name="Lommer M."/>
            <person name="Specht M."/>
            <person name="Roy A.S."/>
            <person name="Kraemer L."/>
            <person name="Andreson R."/>
            <person name="Gutowska M.A."/>
            <person name="Wolf J."/>
            <person name="Bergner S.V."/>
            <person name="Schilhabel M.B."/>
            <person name="Klostermeier U.C."/>
            <person name="Beiko R.G."/>
            <person name="Rosenstiel P."/>
            <person name="Hippler M."/>
            <person name="Laroche J."/>
        </authorList>
    </citation>
    <scope>NUCLEOTIDE SEQUENCE [LARGE SCALE GENOMIC DNA]</scope>
    <source>
        <strain evidence="2 3">CCMP1005</strain>
    </source>
</reference>
<name>K0S0V3_THAOC</name>
<dbReference type="AlphaFoldDB" id="K0S0V3"/>
<dbReference type="eggNOG" id="ENOG502T074">
    <property type="taxonomic scope" value="Eukaryota"/>
</dbReference>
<keyword evidence="3" id="KW-1185">Reference proteome</keyword>
<dbReference type="EMBL" id="AGNL01025516">
    <property type="protein sequence ID" value="EJK58344.1"/>
    <property type="molecule type" value="Genomic_DNA"/>
</dbReference>
<protein>
    <submittedName>
        <fullName evidence="2">Uncharacterized protein</fullName>
    </submittedName>
</protein>
<comment type="caution">
    <text evidence="2">The sequence shown here is derived from an EMBL/GenBank/DDBJ whole genome shotgun (WGS) entry which is preliminary data.</text>
</comment>
<evidence type="ECO:0000313" key="3">
    <source>
        <dbReference type="Proteomes" id="UP000266841"/>
    </source>
</evidence>
<evidence type="ECO:0000256" key="1">
    <source>
        <dbReference type="SAM" id="MobiDB-lite"/>
    </source>
</evidence>
<sequence>MSPHARCCGSSPSCVSNSWEITGYDTSDRTSLAPSHGVSIRAYGTSSRPALEPTHPSGPTLRWHGHACPCESAAAICEGPKTDDTPSLLAAYDIAPSPSSTEPDSDGNMIPGRLEFTIRRRHARRWHLQPPHRSAVGHPAEREQPPSLALDGTITRTLHRKSYERWAWEGWGQTGAMFLQSPPDELGHLGDNEFPVAFATYLGQACPAVEPLVGRYFGKKGTVLDKYGANLAAASLPGQGHRRLHNLLQGLLQSMMELGGVYSTKEAVNFLLGHVPDPFISRYIHHVSQSPNARNAPFGMVPDLHAHNYPTGRQRVNDSGSHLSAEAIFEVKTFVGCNSRYGNNNAQITPADRRAKQVCQAYLLKTKKLDDKFAPEIVGDGTGNVVGPFQTMLGRFYRGQVLPVCAGWFGEINIDFDRIIRQLARKAAAGDHGLRISPLVNNDRNGGAFPIMLHQFRRAIGVAIVRGNAQHKLSRLHYVRATQEEAADACSANHSSNRWNSHRHGRSNWFSQHTPDGYGTYEQFRNGYDHCVP</sequence>
<feature type="region of interest" description="Disordered" evidence="1">
    <location>
        <begin position="128"/>
        <end position="147"/>
    </location>
</feature>
<dbReference type="OrthoDB" id="55737at2759"/>
<gene>
    <name evidence="2" type="ORF">THAOC_21539</name>
</gene>
<accession>K0S0V3</accession>
<evidence type="ECO:0000313" key="2">
    <source>
        <dbReference type="EMBL" id="EJK58344.1"/>
    </source>
</evidence>